<comment type="subcellular location">
    <subcellularLocation>
        <location evidence="7">Cytoplasm</location>
    </subcellularLocation>
    <subcellularLocation>
        <location evidence="7">Preautophagosomal structure</location>
    </subcellularLocation>
</comment>
<keyword evidence="11" id="KW-1185">Reference proteome</keyword>
<dbReference type="SUPFAM" id="SSF69572">
    <property type="entry name" value="Activating enzymes of the ubiquitin-like proteins"/>
    <property type="match status" value="1"/>
</dbReference>
<reference evidence="10" key="1">
    <citation type="submission" date="2022-01" db="EMBL/GenBank/DDBJ databases">
        <authorList>
            <person name="King R."/>
        </authorList>
    </citation>
    <scope>NUCLEOTIDE SEQUENCE</scope>
</reference>
<dbReference type="CDD" id="cd01486">
    <property type="entry name" value="Apg7"/>
    <property type="match status" value="1"/>
</dbReference>
<dbReference type="EMBL" id="OU896718">
    <property type="protein sequence ID" value="CAG9815585.1"/>
    <property type="molecule type" value="Genomic_DNA"/>
</dbReference>
<feature type="domain" description="Ubiquitin-like modifier-activating enzyme Atg7 N-terminal" evidence="9">
    <location>
        <begin position="4"/>
        <end position="314"/>
    </location>
</feature>
<dbReference type="GO" id="GO:0019779">
    <property type="term" value="F:Atg8 activating enzyme activity"/>
    <property type="evidence" value="ECO:0007669"/>
    <property type="project" value="TreeGrafter"/>
</dbReference>
<keyword evidence="7" id="KW-0963">Cytoplasm</keyword>
<evidence type="ECO:0000256" key="5">
    <source>
        <dbReference type="ARBA" id="ARBA00023006"/>
    </source>
</evidence>
<evidence type="ECO:0000259" key="9">
    <source>
        <dbReference type="Pfam" id="PF16420"/>
    </source>
</evidence>
<dbReference type="GO" id="GO:0000422">
    <property type="term" value="P:autophagy of mitochondrion"/>
    <property type="evidence" value="ECO:0007669"/>
    <property type="project" value="TreeGrafter"/>
</dbReference>
<dbReference type="GO" id="GO:0015031">
    <property type="term" value="P:protein transport"/>
    <property type="evidence" value="ECO:0007669"/>
    <property type="project" value="UniProtKB-UniRule"/>
</dbReference>
<dbReference type="Gene3D" id="3.40.50.720">
    <property type="entry name" value="NAD(P)-binding Rossmann-like Domain"/>
    <property type="match status" value="1"/>
</dbReference>
<comment type="subunit">
    <text evidence="7">Homodimer.</text>
</comment>
<dbReference type="OrthoDB" id="338614at2759"/>
<keyword evidence="5 7" id="KW-0072">Autophagy</keyword>
<dbReference type="Pfam" id="PF00899">
    <property type="entry name" value="ThiF"/>
    <property type="match status" value="1"/>
</dbReference>
<protein>
    <recommendedName>
        <fullName evidence="2 7">Ubiquitin-like modifier-activating enzyme ATG7</fullName>
    </recommendedName>
    <alternativeName>
        <fullName evidence="7">Autophagy-related protein 7</fullName>
    </alternativeName>
</protein>
<dbReference type="PANTHER" id="PTHR10953:SF3">
    <property type="entry name" value="UBIQUITIN-LIKE MODIFIER-ACTIVATING ENZYME ATG7"/>
    <property type="match status" value="1"/>
</dbReference>
<dbReference type="FunFam" id="3.40.50.720:FF:000243">
    <property type="entry name" value="Ubiquitin-like modifier-activating enzyme ATG7"/>
    <property type="match status" value="1"/>
</dbReference>
<dbReference type="InterPro" id="IPR006285">
    <property type="entry name" value="Atg7"/>
</dbReference>
<dbReference type="AlphaFoldDB" id="A0A9N9X148"/>
<dbReference type="InterPro" id="IPR042523">
    <property type="entry name" value="Atg7_N_2"/>
</dbReference>
<accession>A0A9N9X148</accession>
<dbReference type="GO" id="GO:0032446">
    <property type="term" value="P:protein modification by small protein conjugation"/>
    <property type="evidence" value="ECO:0007669"/>
    <property type="project" value="TreeGrafter"/>
</dbReference>
<evidence type="ECO:0000256" key="2">
    <source>
        <dbReference type="ARBA" id="ARBA00017647"/>
    </source>
</evidence>
<evidence type="ECO:0000259" key="8">
    <source>
        <dbReference type="Pfam" id="PF00899"/>
    </source>
</evidence>
<dbReference type="Gene3D" id="3.40.140.70">
    <property type="entry name" value="Ubiquitin-like modifier-activating enzyme ATG7 N-terminal domain"/>
    <property type="match status" value="1"/>
</dbReference>
<dbReference type="InterPro" id="IPR032197">
    <property type="entry name" value="Atg7_N"/>
</dbReference>
<evidence type="ECO:0000256" key="3">
    <source>
        <dbReference type="ARBA" id="ARBA00022448"/>
    </source>
</evidence>
<evidence type="ECO:0000256" key="6">
    <source>
        <dbReference type="PIRSR" id="PIRSR606285-1"/>
    </source>
</evidence>
<dbReference type="GO" id="GO:0000407">
    <property type="term" value="C:phagophore assembly site"/>
    <property type="evidence" value="ECO:0007669"/>
    <property type="project" value="UniProtKB-SubCell"/>
</dbReference>
<dbReference type="Pfam" id="PF16420">
    <property type="entry name" value="ATG7_N"/>
    <property type="match status" value="1"/>
</dbReference>
<evidence type="ECO:0000313" key="11">
    <source>
        <dbReference type="Proteomes" id="UP001153737"/>
    </source>
</evidence>
<dbReference type="GO" id="GO:0006995">
    <property type="term" value="P:cellular response to nitrogen starvation"/>
    <property type="evidence" value="ECO:0007669"/>
    <property type="project" value="TreeGrafter"/>
</dbReference>
<evidence type="ECO:0000313" key="10">
    <source>
        <dbReference type="EMBL" id="CAG9815585.1"/>
    </source>
</evidence>
<name>A0A9N9X148_PHACE</name>
<gene>
    <name evidence="10" type="ORF">PHAECO_LOCUS3344</name>
</gene>
<keyword evidence="4 7" id="KW-0653">Protein transport</keyword>
<dbReference type="GO" id="GO:0034727">
    <property type="term" value="P:piecemeal microautophagy of the nucleus"/>
    <property type="evidence" value="ECO:0007669"/>
    <property type="project" value="TreeGrafter"/>
</dbReference>
<dbReference type="InterPro" id="IPR000594">
    <property type="entry name" value="ThiF_NAD_FAD-bd"/>
</dbReference>
<feature type="domain" description="THIF-type NAD/FAD binding fold" evidence="8">
    <location>
        <begin position="332"/>
        <end position="588"/>
    </location>
</feature>
<evidence type="ECO:0000256" key="1">
    <source>
        <dbReference type="ARBA" id="ARBA00010931"/>
    </source>
</evidence>
<comment type="similarity">
    <text evidence="1 7">Belongs to the ATG7 family.</text>
</comment>
<dbReference type="Gene3D" id="3.40.140.100">
    <property type="entry name" value="Ubiquitin-like modifier-activating enzyme ATG7 C-terminal domain"/>
    <property type="match status" value="1"/>
</dbReference>
<feature type="active site" description="Glycyl thioester intermediate" evidence="6">
    <location>
        <position position="549"/>
    </location>
</feature>
<organism evidence="10 11">
    <name type="scientific">Phaedon cochleariae</name>
    <name type="common">Mustard beetle</name>
    <dbReference type="NCBI Taxonomy" id="80249"/>
    <lineage>
        <taxon>Eukaryota</taxon>
        <taxon>Metazoa</taxon>
        <taxon>Ecdysozoa</taxon>
        <taxon>Arthropoda</taxon>
        <taxon>Hexapoda</taxon>
        <taxon>Insecta</taxon>
        <taxon>Pterygota</taxon>
        <taxon>Neoptera</taxon>
        <taxon>Endopterygota</taxon>
        <taxon>Coleoptera</taxon>
        <taxon>Polyphaga</taxon>
        <taxon>Cucujiformia</taxon>
        <taxon>Chrysomeloidea</taxon>
        <taxon>Chrysomelidae</taxon>
        <taxon>Chrysomelinae</taxon>
        <taxon>Chrysomelini</taxon>
        <taxon>Phaedon</taxon>
    </lineage>
</organism>
<dbReference type="NCBIfam" id="TIGR01381">
    <property type="entry name" value="E1_like_apg7"/>
    <property type="match status" value="1"/>
</dbReference>
<sequence length="691" mass="77506">MTTLSYVQLSSSINPSFWNKLSELKLDVFKLNEDGKDIWGYFPITVLIVSSTNCATPFLEVDSTSFNSEVNGQLTYLKFHGKLYNKNTLEQFKECNKMELINGVGQSITEQIISGKALCDPSILNTFLLLSFADLKKYHYYYWFGFPVPKGLVIEKIASSPIIEEFSLELAEKIHNGYKQLAINQRCYFLVIKGKSGLEVYTLAEKLKDINLEDIPEVYFVFHNISSVSSSIGSQLRNYVTLLLHECKFLANEQVNFIAFHLSREKSRITCLDSICYKLKLPAVADSTLTSEWVGWEKNERGKMGPKLANLKNSLDPLIISENAVDLNLKLMKWNLVPSIDLDKLKNTKCLLLGSGTLGCSVARTLLGWGVRNITFVDNSAVSYSNPVRQSLYTYQDSVEMKPKADAAAENIRKIFPGVNSIGYQMTIPMPGHTVGDSMVNQTKETVEKLIQLIESHDVIFLLMDSRESRWLPTLLANAQQKVVLNAALGFDSYLVMRHGIYVENATEQSMEHPEGYRVIDGANLGCYFCNDVTAPCNSMKNRTLDQQCTVTRPGVSQIAGSLAVELAVSLIQHKDGVHAPAFYTTSQNVSSQDLSDINPSNLGLVPHSIRGFLSSFEQFLPATQKYKNCVACSDMIIQEYKEKGMEFLLEVFNSSKHLEDVALLTEMLKETDFGEVLEFSDEDFCSQSSQ</sequence>
<proteinExistence type="inferred from homology"/>
<dbReference type="Proteomes" id="UP001153737">
    <property type="component" value="Chromosome 12"/>
</dbReference>
<evidence type="ECO:0000256" key="7">
    <source>
        <dbReference type="RuleBase" id="RU366022"/>
    </source>
</evidence>
<dbReference type="PANTHER" id="PTHR10953">
    <property type="entry name" value="UBIQUITIN-ACTIVATING ENZYME E1"/>
    <property type="match status" value="1"/>
</dbReference>
<dbReference type="GO" id="GO:0019778">
    <property type="term" value="F:Atg12 activating enzyme activity"/>
    <property type="evidence" value="ECO:0007669"/>
    <property type="project" value="TreeGrafter"/>
</dbReference>
<dbReference type="InterPro" id="IPR045886">
    <property type="entry name" value="ThiF/MoeB/HesA"/>
</dbReference>
<keyword evidence="3 7" id="KW-0813">Transport</keyword>
<dbReference type="GO" id="GO:0000045">
    <property type="term" value="P:autophagosome assembly"/>
    <property type="evidence" value="ECO:0007669"/>
    <property type="project" value="TreeGrafter"/>
</dbReference>
<dbReference type="InterPro" id="IPR035985">
    <property type="entry name" value="Ubiquitin-activating_enz"/>
</dbReference>
<reference evidence="10" key="2">
    <citation type="submission" date="2022-10" db="EMBL/GenBank/DDBJ databases">
        <authorList>
            <consortium name="ENA_rothamsted_submissions"/>
            <consortium name="culmorum"/>
            <person name="King R."/>
        </authorList>
    </citation>
    <scope>NUCLEOTIDE SEQUENCE</scope>
</reference>
<evidence type="ECO:0000256" key="4">
    <source>
        <dbReference type="ARBA" id="ARBA00022927"/>
    </source>
</evidence>
<dbReference type="InterPro" id="IPR042522">
    <property type="entry name" value="Atg7_N_1"/>
</dbReference>
<keyword evidence="7" id="KW-0833">Ubl conjugation pathway</keyword>
<comment type="function">
    <text evidence="7">E1-like activating enzyme involved in the 2 ubiquitin-like systems required for autophagy.</text>
</comment>